<dbReference type="PANTHER" id="PTHR43943">
    <property type="entry name" value="DEHYDROGENASE/REDUCTASE (SDR FAMILY) MEMBER 4"/>
    <property type="match status" value="1"/>
</dbReference>
<dbReference type="Pfam" id="PF00106">
    <property type="entry name" value="adh_short"/>
    <property type="match status" value="1"/>
</dbReference>
<sequence length="110" mass="11423">MDAQNSPVALVTGATSGIGLAVARGLGRLNHRIHICARDAEGVADTVKGLRAEGFEADGTVCDVSNPEQVEALVSATATMALDRYGHLFPGHLDEVAKTRDAARSRVLAA</sequence>
<accession>A0A840WAQ1</accession>
<dbReference type="InterPro" id="IPR002347">
    <property type="entry name" value="SDR_fam"/>
</dbReference>
<protein>
    <submittedName>
        <fullName evidence="2">NAD(P)-dependent dehydrogenase (Short-subunit alcohol dehydrogenase family)</fullName>
    </submittedName>
</protein>
<evidence type="ECO:0000313" key="3">
    <source>
        <dbReference type="Proteomes" id="UP000579647"/>
    </source>
</evidence>
<dbReference type="Proteomes" id="UP000579647">
    <property type="component" value="Unassembled WGS sequence"/>
</dbReference>
<dbReference type="PANTHER" id="PTHR43943:SF2">
    <property type="entry name" value="DEHYDROGENASE_REDUCTASE 4"/>
    <property type="match status" value="1"/>
</dbReference>
<evidence type="ECO:0000313" key="2">
    <source>
        <dbReference type="EMBL" id="MBB5494079.1"/>
    </source>
</evidence>
<name>A0A840WAQ1_9ACTN</name>
<comment type="similarity">
    <text evidence="1">Belongs to the short-chain dehydrogenases/reductases (SDR) family.</text>
</comment>
<dbReference type="EMBL" id="JACHDO010000001">
    <property type="protein sequence ID" value="MBB5494079.1"/>
    <property type="molecule type" value="Genomic_DNA"/>
</dbReference>
<organism evidence="2 3">
    <name type="scientific">Nocardiopsis metallicus</name>
    <dbReference type="NCBI Taxonomy" id="179819"/>
    <lineage>
        <taxon>Bacteria</taxon>
        <taxon>Bacillati</taxon>
        <taxon>Actinomycetota</taxon>
        <taxon>Actinomycetes</taxon>
        <taxon>Streptosporangiales</taxon>
        <taxon>Nocardiopsidaceae</taxon>
        <taxon>Nocardiopsis</taxon>
    </lineage>
</organism>
<reference evidence="2 3" key="1">
    <citation type="submission" date="2020-08" db="EMBL/GenBank/DDBJ databases">
        <title>Sequencing the genomes of 1000 actinobacteria strains.</title>
        <authorList>
            <person name="Klenk H.-P."/>
        </authorList>
    </citation>
    <scope>NUCLEOTIDE SEQUENCE [LARGE SCALE GENOMIC DNA]</scope>
    <source>
        <strain evidence="2 3">DSM 44598</strain>
    </source>
</reference>
<evidence type="ECO:0000256" key="1">
    <source>
        <dbReference type="ARBA" id="ARBA00006484"/>
    </source>
</evidence>
<dbReference type="Gene3D" id="3.40.50.720">
    <property type="entry name" value="NAD(P)-binding Rossmann-like Domain"/>
    <property type="match status" value="1"/>
</dbReference>
<keyword evidence="3" id="KW-1185">Reference proteome</keyword>
<comment type="caution">
    <text evidence="2">The sequence shown here is derived from an EMBL/GenBank/DDBJ whole genome shotgun (WGS) entry which is preliminary data.</text>
</comment>
<dbReference type="InterPro" id="IPR036291">
    <property type="entry name" value="NAD(P)-bd_dom_sf"/>
</dbReference>
<dbReference type="AlphaFoldDB" id="A0A840WAQ1"/>
<gene>
    <name evidence="2" type="ORF">HNR07_005216</name>
</gene>
<dbReference type="SUPFAM" id="SSF51735">
    <property type="entry name" value="NAD(P)-binding Rossmann-fold domains"/>
    <property type="match status" value="1"/>
</dbReference>
<proteinExistence type="inferred from homology"/>
<dbReference type="RefSeq" id="WP_184367132.1">
    <property type="nucleotide sequence ID" value="NZ_BAAAKM010000079.1"/>
</dbReference>